<gene>
    <name evidence="1" type="ORF">HDG69_003212</name>
</gene>
<name>A0ABX2A6Y1_9MICO</name>
<reference evidence="1 2" key="1">
    <citation type="submission" date="2020-05" db="EMBL/GenBank/DDBJ databases">
        <title>Genomic Encyclopedia of Type Strains, Phase III (KMG-III): the genomes of soil and plant-associated and newly described type strains.</title>
        <authorList>
            <person name="Whitman W."/>
        </authorList>
    </citation>
    <scope>NUCLEOTIDE SEQUENCE [LARGE SCALE GENOMIC DNA]</scope>
    <source>
        <strain evidence="1 2">KCTC 19046</strain>
    </source>
</reference>
<evidence type="ECO:0000313" key="1">
    <source>
        <dbReference type="EMBL" id="NOV98617.1"/>
    </source>
</evidence>
<proteinExistence type="predicted"/>
<protein>
    <submittedName>
        <fullName evidence="1">Uncharacterized protein</fullName>
    </submittedName>
</protein>
<accession>A0ABX2A6Y1</accession>
<comment type="caution">
    <text evidence="1">The sequence shown here is derived from an EMBL/GenBank/DDBJ whole genome shotgun (WGS) entry which is preliminary data.</text>
</comment>
<sequence length="30" mass="3201">MTTRSVGIRGLQRARSVGWAERGEDLGGAL</sequence>
<evidence type="ECO:0000313" key="2">
    <source>
        <dbReference type="Proteomes" id="UP000757540"/>
    </source>
</evidence>
<dbReference type="EMBL" id="JABEZU010000004">
    <property type="protein sequence ID" value="NOV98617.1"/>
    <property type="molecule type" value="Genomic_DNA"/>
</dbReference>
<organism evidence="1 2">
    <name type="scientific">Isoptericola halotolerans</name>
    <dbReference type="NCBI Taxonomy" id="300560"/>
    <lineage>
        <taxon>Bacteria</taxon>
        <taxon>Bacillati</taxon>
        <taxon>Actinomycetota</taxon>
        <taxon>Actinomycetes</taxon>
        <taxon>Micrococcales</taxon>
        <taxon>Promicromonosporaceae</taxon>
        <taxon>Isoptericola</taxon>
    </lineage>
</organism>
<keyword evidence="2" id="KW-1185">Reference proteome</keyword>
<dbReference type="Proteomes" id="UP000757540">
    <property type="component" value="Unassembled WGS sequence"/>
</dbReference>